<dbReference type="Proteomes" id="UP000231542">
    <property type="component" value="Unassembled WGS sequence"/>
</dbReference>
<proteinExistence type="predicted"/>
<feature type="active site" description="Nucleophile" evidence="6">
    <location>
        <position position="282"/>
    </location>
</feature>
<dbReference type="GO" id="GO:0071972">
    <property type="term" value="F:peptidoglycan L,D-transpeptidase activity"/>
    <property type="evidence" value="ECO:0007669"/>
    <property type="project" value="TreeGrafter"/>
</dbReference>
<dbReference type="SUPFAM" id="SSF141523">
    <property type="entry name" value="L,D-transpeptidase catalytic domain-like"/>
    <property type="match status" value="1"/>
</dbReference>
<dbReference type="InterPro" id="IPR005490">
    <property type="entry name" value="LD_TPept_cat_dom"/>
</dbReference>
<dbReference type="AlphaFoldDB" id="A0A2H0YV87"/>
<feature type="domain" description="L,D-TPase catalytic" evidence="7">
    <location>
        <begin position="186"/>
        <end position="306"/>
    </location>
</feature>
<dbReference type="InterPro" id="IPR038063">
    <property type="entry name" value="Transpep_catalytic_dom"/>
</dbReference>
<accession>A0A2H0YV87</accession>
<protein>
    <recommendedName>
        <fullName evidence="7">L,D-TPase catalytic domain-containing protein</fullName>
    </recommendedName>
</protein>
<dbReference type="GO" id="GO:0018104">
    <property type="term" value="P:peptidoglycan-protein cross-linking"/>
    <property type="evidence" value="ECO:0007669"/>
    <property type="project" value="TreeGrafter"/>
</dbReference>
<dbReference type="PANTHER" id="PTHR30582:SF2">
    <property type="entry name" value="L,D-TRANSPEPTIDASE YCIB-RELATED"/>
    <property type="match status" value="1"/>
</dbReference>
<sequence>VGDVDGDGKDEIVAAPGSSGGAHVRVFDYRGQSTGIDFFPFTTGDRGGVSLAVGNVDGGPEEEIIMAVQKFGRAWTKVYKADTNRTILGEFYSFPDYFQGGINVASGDLDQDGKAEVVVAPTRAGGPQIRMFEAYGKHLEQDFFAYEDDFRGGVNLALADINGDGSDDIITAPSAWVGEGRPSDYKYIDVNLTEQRLSAYENDQLVNSFLISSGVSKRPTPIGNFRVFLKRESVDMTWFYGPDDPDNYDLEDVPHVLSFNGAYTIHGTYWHNNFGHRMSHGCINASRQNAAWLYQWAGLGIPVYVFD</sequence>
<dbReference type="PANTHER" id="PTHR30582">
    <property type="entry name" value="L,D-TRANSPEPTIDASE"/>
    <property type="match status" value="1"/>
</dbReference>
<keyword evidence="4 6" id="KW-0573">Peptidoglycan synthesis</keyword>
<evidence type="ECO:0000313" key="8">
    <source>
        <dbReference type="EMBL" id="PIS42390.1"/>
    </source>
</evidence>
<dbReference type="GO" id="GO:0008360">
    <property type="term" value="P:regulation of cell shape"/>
    <property type="evidence" value="ECO:0007669"/>
    <property type="project" value="UniProtKB-UniRule"/>
</dbReference>
<dbReference type="Pfam" id="PF03734">
    <property type="entry name" value="YkuD"/>
    <property type="match status" value="1"/>
</dbReference>
<dbReference type="Gene3D" id="2.130.10.130">
    <property type="entry name" value="Integrin alpha, N-terminal"/>
    <property type="match status" value="1"/>
</dbReference>
<keyword evidence="5 6" id="KW-0961">Cell wall biogenesis/degradation</keyword>
<comment type="caution">
    <text evidence="8">The sequence shown here is derived from an EMBL/GenBank/DDBJ whole genome shotgun (WGS) entry which is preliminary data.</text>
</comment>
<dbReference type="GO" id="GO:0005576">
    <property type="term" value="C:extracellular region"/>
    <property type="evidence" value="ECO:0007669"/>
    <property type="project" value="TreeGrafter"/>
</dbReference>
<dbReference type="UniPathway" id="UPA00219"/>
<gene>
    <name evidence="8" type="ORF">COT24_03755</name>
</gene>
<dbReference type="SUPFAM" id="SSF69318">
    <property type="entry name" value="Integrin alpha N-terminal domain"/>
    <property type="match status" value="1"/>
</dbReference>
<dbReference type="EMBL" id="PEXU01000045">
    <property type="protein sequence ID" value="PIS42390.1"/>
    <property type="molecule type" value="Genomic_DNA"/>
</dbReference>
<dbReference type="PROSITE" id="PS52029">
    <property type="entry name" value="LD_TPASE"/>
    <property type="match status" value="1"/>
</dbReference>
<reference evidence="8 9" key="1">
    <citation type="submission" date="2017-09" db="EMBL/GenBank/DDBJ databases">
        <title>Depth-based differentiation of microbial function through sediment-hosted aquifers and enrichment of novel symbionts in the deep terrestrial subsurface.</title>
        <authorList>
            <person name="Probst A.J."/>
            <person name="Ladd B."/>
            <person name="Jarett J.K."/>
            <person name="Geller-Mcgrath D.E."/>
            <person name="Sieber C.M."/>
            <person name="Emerson J.B."/>
            <person name="Anantharaman K."/>
            <person name="Thomas B.C."/>
            <person name="Malmstrom R."/>
            <person name="Stieglmeier M."/>
            <person name="Klingl A."/>
            <person name="Woyke T."/>
            <person name="Ryan C.M."/>
            <person name="Banfield J.F."/>
        </authorList>
    </citation>
    <scope>NUCLEOTIDE SEQUENCE [LARGE SCALE GENOMIC DNA]</scope>
    <source>
        <strain evidence="8">CG08_land_8_20_14_0_20_40_16</strain>
    </source>
</reference>
<dbReference type="InterPro" id="IPR050979">
    <property type="entry name" value="LD-transpeptidase"/>
</dbReference>
<feature type="active site" description="Proton donor/acceptor" evidence="6">
    <location>
        <position position="266"/>
    </location>
</feature>
<evidence type="ECO:0000256" key="4">
    <source>
        <dbReference type="ARBA" id="ARBA00022984"/>
    </source>
</evidence>
<dbReference type="GO" id="GO:0071555">
    <property type="term" value="P:cell wall organization"/>
    <property type="evidence" value="ECO:0007669"/>
    <property type="project" value="UniProtKB-UniRule"/>
</dbReference>
<comment type="pathway">
    <text evidence="1 6">Cell wall biogenesis; peptidoglycan biosynthesis.</text>
</comment>
<keyword evidence="2" id="KW-0808">Transferase</keyword>
<evidence type="ECO:0000313" key="9">
    <source>
        <dbReference type="Proteomes" id="UP000231542"/>
    </source>
</evidence>
<dbReference type="Gene3D" id="2.40.440.10">
    <property type="entry name" value="L,D-transpeptidase catalytic domain-like"/>
    <property type="match status" value="1"/>
</dbReference>
<evidence type="ECO:0000256" key="6">
    <source>
        <dbReference type="PROSITE-ProRule" id="PRU01373"/>
    </source>
</evidence>
<dbReference type="GO" id="GO:0016740">
    <property type="term" value="F:transferase activity"/>
    <property type="evidence" value="ECO:0007669"/>
    <property type="project" value="UniProtKB-KW"/>
</dbReference>
<evidence type="ECO:0000256" key="1">
    <source>
        <dbReference type="ARBA" id="ARBA00004752"/>
    </source>
</evidence>
<evidence type="ECO:0000259" key="7">
    <source>
        <dbReference type="PROSITE" id="PS52029"/>
    </source>
</evidence>
<evidence type="ECO:0000256" key="2">
    <source>
        <dbReference type="ARBA" id="ARBA00022679"/>
    </source>
</evidence>
<dbReference type="InterPro" id="IPR028994">
    <property type="entry name" value="Integrin_alpha_N"/>
</dbReference>
<organism evidence="8 9">
    <name type="scientific">Candidatus Kerfeldbacteria bacterium CG08_land_8_20_14_0_20_40_16</name>
    <dbReference type="NCBI Taxonomy" id="2014244"/>
    <lineage>
        <taxon>Bacteria</taxon>
        <taxon>Candidatus Kerfeldiibacteriota</taxon>
    </lineage>
</organism>
<evidence type="ECO:0000256" key="5">
    <source>
        <dbReference type="ARBA" id="ARBA00023316"/>
    </source>
</evidence>
<feature type="non-terminal residue" evidence="8">
    <location>
        <position position="1"/>
    </location>
</feature>
<name>A0A2H0YV87_9BACT</name>
<dbReference type="CDD" id="cd16913">
    <property type="entry name" value="YkuD_like"/>
    <property type="match status" value="1"/>
</dbReference>
<evidence type="ECO:0000256" key="3">
    <source>
        <dbReference type="ARBA" id="ARBA00022960"/>
    </source>
</evidence>
<keyword evidence="3 6" id="KW-0133">Cell shape</keyword>